<dbReference type="Proteomes" id="UP000677082">
    <property type="component" value="Unassembled WGS sequence"/>
</dbReference>
<evidence type="ECO:0000313" key="4">
    <source>
        <dbReference type="Proteomes" id="UP000677082"/>
    </source>
</evidence>
<evidence type="ECO:0000256" key="2">
    <source>
        <dbReference type="SAM" id="SignalP"/>
    </source>
</evidence>
<keyword evidence="2" id="KW-0732">Signal</keyword>
<sequence>MLTRVPQLLAASSVAVLLVLSIGVSSAHADPAGPVNCGVSPDSPSCRIKVEKPGRHPRGQGETGKDSGTSSDSGADPADSACEWKKANDDPPPPGVSGPGGWYSKVCLGERSGFGTRPEWVPDEAVAAADPAVVAQSAVATLRLPKPTISFNPAPPAPQFVNLPTWLWLASGSWAPRAATASVPGLAVTATAKPIRVLWSTGDGAQVTCTGPGTPWRAGMDPAAASPTCGHTYRQPSVGRSGGVFAVRATVTWQVAWAGGGQTGAVPQLSTTSTAQIVVREAPAVNSGVLR</sequence>
<accession>A0A920BS44</accession>
<evidence type="ECO:0000313" key="3">
    <source>
        <dbReference type="EMBL" id="GIM98251.1"/>
    </source>
</evidence>
<organism evidence="3 4">
    <name type="scientific">Paractinoplanes toevensis</name>
    <dbReference type="NCBI Taxonomy" id="571911"/>
    <lineage>
        <taxon>Bacteria</taxon>
        <taxon>Bacillati</taxon>
        <taxon>Actinomycetota</taxon>
        <taxon>Actinomycetes</taxon>
        <taxon>Micromonosporales</taxon>
        <taxon>Micromonosporaceae</taxon>
        <taxon>Paractinoplanes</taxon>
    </lineage>
</organism>
<dbReference type="RefSeq" id="WP_213013870.1">
    <property type="nucleotide sequence ID" value="NZ_BOQN01000206.1"/>
</dbReference>
<protein>
    <submittedName>
        <fullName evidence="3">ATP/GTP-binding protein</fullName>
    </submittedName>
</protein>
<feature type="compositionally biased region" description="Low complexity" evidence="1">
    <location>
        <begin position="66"/>
        <end position="81"/>
    </location>
</feature>
<feature type="signal peptide" evidence="2">
    <location>
        <begin position="1"/>
        <end position="29"/>
    </location>
</feature>
<name>A0A920BS44_9ACTN</name>
<dbReference type="EMBL" id="BOQN01000206">
    <property type="protein sequence ID" value="GIM98251.1"/>
    <property type="molecule type" value="Genomic_DNA"/>
</dbReference>
<keyword evidence="4" id="KW-1185">Reference proteome</keyword>
<evidence type="ECO:0000256" key="1">
    <source>
        <dbReference type="SAM" id="MobiDB-lite"/>
    </source>
</evidence>
<dbReference type="AlphaFoldDB" id="A0A920BS44"/>
<proteinExistence type="predicted"/>
<feature type="region of interest" description="Disordered" evidence="1">
    <location>
        <begin position="30"/>
        <end position="102"/>
    </location>
</feature>
<feature type="chain" id="PRO_5037411946" evidence="2">
    <location>
        <begin position="30"/>
        <end position="291"/>
    </location>
</feature>
<gene>
    <name evidence="3" type="ORF">Ato02nite_100440</name>
</gene>
<comment type="caution">
    <text evidence="3">The sequence shown here is derived from an EMBL/GenBank/DDBJ whole genome shotgun (WGS) entry which is preliminary data.</text>
</comment>
<reference evidence="3 4" key="1">
    <citation type="submission" date="2021-03" db="EMBL/GenBank/DDBJ databases">
        <title>Whole genome shotgun sequence of Actinoplanes toevensis NBRC 105298.</title>
        <authorList>
            <person name="Komaki H."/>
            <person name="Tamura T."/>
        </authorList>
    </citation>
    <scope>NUCLEOTIDE SEQUENCE [LARGE SCALE GENOMIC DNA]</scope>
    <source>
        <strain evidence="3 4">NBRC 105298</strain>
    </source>
</reference>